<comment type="caution">
    <text evidence="1">The sequence shown here is derived from an EMBL/GenBank/DDBJ whole genome shotgun (WGS) entry which is preliminary data.</text>
</comment>
<accession>A0A069QMK6</accession>
<dbReference type="PATRIC" id="fig|1122985.7.peg.2995"/>
<organism evidence="1 2">
    <name type="scientific">Hoylesella loescheii DSM 19665 = JCM 12249 = ATCC 15930</name>
    <dbReference type="NCBI Taxonomy" id="1122985"/>
    <lineage>
        <taxon>Bacteria</taxon>
        <taxon>Pseudomonadati</taxon>
        <taxon>Bacteroidota</taxon>
        <taxon>Bacteroidia</taxon>
        <taxon>Bacteroidales</taxon>
        <taxon>Prevotellaceae</taxon>
        <taxon>Hoylesella</taxon>
    </lineage>
</organism>
<keyword evidence="2" id="KW-1185">Reference proteome</keyword>
<dbReference type="Proteomes" id="UP000027442">
    <property type="component" value="Unassembled WGS sequence"/>
</dbReference>
<reference evidence="1 2" key="1">
    <citation type="submission" date="2013-08" db="EMBL/GenBank/DDBJ databases">
        <authorList>
            <person name="Weinstock G."/>
            <person name="Sodergren E."/>
            <person name="Wylie T."/>
            <person name="Fulton L."/>
            <person name="Fulton R."/>
            <person name="Fronick C."/>
            <person name="O'Laughlin M."/>
            <person name="Godfrey J."/>
            <person name="Miner T."/>
            <person name="Herter B."/>
            <person name="Appelbaum E."/>
            <person name="Cordes M."/>
            <person name="Lek S."/>
            <person name="Wollam A."/>
            <person name="Pepin K.H."/>
            <person name="Palsikar V.B."/>
            <person name="Mitreva M."/>
            <person name="Wilson R.K."/>
        </authorList>
    </citation>
    <scope>NUCLEOTIDE SEQUENCE [LARGE SCALE GENOMIC DNA]</scope>
    <source>
        <strain evidence="1 2">ATCC 15930</strain>
    </source>
</reference>
<sequence>MQFEAHAQALRPLMLHQAHKRFSPVYKPFDIGSRHGNERLAMTVLPRLYSRCYDHKSVSGSHCLGFISHVV</sequence>
<gene>
    <name evidence="1" type="ORF">HMPREF1991_02899</name>
</gene>
<evidence type="ECO:0000313" key="2">
    <source>
        <dbReference type="Proteomes" id="UP000027442"/>
    </source>
</evidence>
<dbReference type="AlphaFoldDB" id="A0A069QMK6"/>
<proteinExistence type="predicted"/>
<dbReference type="HOGENOM" id="CLU_2736677_0_0_10"/>
<dbReference type="EMBL" id="JNGW01000124">
    <property type="protein sequence ID" value="KDR51066.1"/>
    <property type="molecule type" value="Genomic_DNA"/>
</dbReference>
<name>A0A069QMK6_HOYLO</name>
<protein>
    <submittedName>
        <fullName evidence="1">Uncharacterized protein</fullName>
    </submittedName>
</protein>
<evidence type="ECO:0000313" key="1">
    <source>
        <dbReference type="EMBL" id="KDR51066.1"/>
    </source>
</evidence>